<evidence type="ECO:0000256" key="11">
    <source>
        <dbReference type="ARBA" id="ARBA00034103"/>
    </source>
</evidence>
<dbReference type="GO" id="GO:0030141">
    <property type="term" value="C:secretory granule"/>
    <property type="evidence" value="ECO:0007669"/>
    <property type="project" value="InterPro"/>
</dbReference>
<feature type="region of interest" description="Disordered" evidence="12">
    <location>
        <begin position="421"/>
        <end position="445"/>
    </location>
</feature>
<feature type="domain" description="Tyrosine specific protein phosphatases" evidence="16">
    <location>
        <begin position="860"/>
        <end position="932"/>
    </location>
</feature>
<dbReference type="SUPFAM" id="SSF52799">
    <property type="entry name" value="(Phosphotyrosine protein) phosphatases II"/>
    <property type="match status" value="1"/>
</dbReference>
<dbReference type="InterPro" id="IPR003595">
    <property type="entry name" value="Tyr_Pase_cat"/>
</dbReference>
<dbReference type="Gene3D" id="3.30.70.2470">
    <property type="entry name" value="Protein-tyrosine phosphatase receptor IA-2 ectodomain"/>
    <property type="match status" value="1"/>
</dbReference>
<evidence type="ECO:0000313" key="17">
    <source>
        <dbReference type="EMBL" id="CAH0395282.1"/>
    </source>
</evidence>
<gene>
    <name evidence="17" type="ORF">BEMITA_LOCUS13485</name>
</gene>
<dbReference type="GO" id="GO:0004725">
    <property type="term" value="F:protein tyrosine phosphatase activity"/>
    <property type="evidence" value="ECO:0007669"/>
    <property type="project" value="InterPro"/>
</dbReference>
<evidence type="ECO:0000259" key="16">
    <source>
        <dbReference type="PROSITE" id="PS50056"/>
    </source>
</evidence>
<dbReference type="GO" id="GO:0048666">
    <property type="term" value="P:neuron development"/>
    <property type="evidence" value="ECO:0007669"/>
    <property type="project" value="UniProtKB-ARBA"/>
</dbReference>
<keyword evidence="9" id="KW-0325">Glycoprotein</keyword>
<keyword evidence="3 13" id="KW-0812">Transmembrane</keyword>
<dbReference type="GO" id="GO:0030658">
    <property type="term" value="C:transport vesicle membrane"/>
    <property type="evidence" value="ECO:0007669"/>
    <property type="project" value="UniProtKB-SubCell"/>
</dbReference>
<feature type="compositionally biased region" description="Polar residues" evidence="12">
    <location>
        <begin position="421"/>
        <end position="437"/>
    </location>
</feature>
<evidence type="ECO:0000256" key="5">
    <source>
        <dbReference type="ARBA" id="ARBA00022989"/>
    </source>
</evidence>
<feature type="signal peptide" evidence="14">
    <location>
        <begin position="1"/>
        <end position="20"/>
    </location>
</feature>
<protein>
    <recommendedName>
        <fullName evidence="19">Receptor-type tyrosine-protein phosphatase N2</fullName>
    </recommendedName>
</protein>
<dbReference type="EMBL" id="OU963870">
    <property type="protein sequence ID" value="CAH0395282.1"/>
    <property type="molecule type" value="Genomic_DNA"/>
</dbReference>
<feature type="compositionally biased region" description="Low complexity" evidence="12">
    <location>
        <begin position="639"/>
        <end position="651"/>
    </location>
</feature>
<dbReference type="InterPro" id="IPR000242">
    <property type="entry name" value="PTP_cat"/>
</dbReference>
<keyword evidence="8" id="KW-0675">Receptor</keyword>
<dbReference type="GO" id="GO:0051046">
    <property type="term" value="P:regulation of secretion"/>
    <property type="evidence" value="ECO:0007669"/>
    <property type="project" value="TreeGrafter"/>
</dbReference>
<evidence type="ECO:0000256" key="6">
    <source>
        <dbReference type="ARBA" id="ARBA00023018"/>
    </source>
</evidence>
<keyword evidence="4 14" id="KW-0732">Signal</keyword>
<dbReference type="PRINTS" id="PR00700">
    <property type="entry name" value="PRTYPHPHTASE"/>
</dbReference>
<organism evidence="17 18">
    <name type="scientific">Bemisia tabaci</name>
    <name type="common">Sweetpotato whitefly</name>
    <name type="synonym">Aleurodes tabaci</name>
    <dbReference type="NCBI Taxonomy" id="7038"/>
    <lineage>
        <taxon>Eukaryota</taxon>
        <taxon>Metazoa</taxon>
        <taxon>Ecdysozoa</taxon>
        <taxon>Arthropoda</taxon>
        <taxon>Hexapoda</taxon>
        <taxon>Insecta</taxon>
        <taxon>Pterygota</taxon>
        <taxon>Neoptera</taxon>
        <taxon>Paraneoptera</taxon>
        <taxon>Hemiptera</taxon>
        <taxon>Sternorrhyncha</taxon>
        <taxon>Aleyrodoidea</taxon>
        <taxon>Aleyrodidae</taxon>
        <taxon>Aleyrodinae</taxon>
        <taxon>Bemisia</taxon>
    </lineage>
</organism>
<dbReference type="InterPro" id="IPR016130">
    <property type="entry name" value="Tyr_Pase_AS"/>
</dbReference>
<evidence type="ECO:0008006" key="19">
    <source>
        <dbReference type="Google" id="ProtNLM"/>
    </source>
</evidence>
<evidence type="ECO:0000256" key="2">
    <source>
        <dbReference type="ARBA" id="ARBA00022553"/>
    </source>
</evidence>
<reference evidence="17" key="1">
    <citation type="submission" date="2021-12" db="EMBL/GenBank/DDBJ databases">
        <authorList>
            <person name="King R."/>
        </authorList>
    </citation>
    <scope>NUCLEOTIDE SEQUENCE</scope>
</reference>
<dbReference type="GO" id="GO:0045202">
    <property type="term" value="C:synapse"/>
    <property type="evidence" value="ECO:0007669"/>
    <property type="project" value="UniProtKB-SubCell"/>
</dbReference>
<accession>A0A9P0F9B8</accession>
<keyword evidence="6" id="KW-0770">Synapse</keyword>
<evidence type="ECO:0000256" key="10">
    <source>
        <dbReference type="ARBA" id="ARBA00023329"/>
    </source>
</evidence>
<evidence type="ECO:0000256" key="9">
    <source>
        <dbReference type="ARBA" id="ARBA00023180"/>
    </source>
</evidence>
<dbReference type="SMART" id="SM00404">
    <property type="entry name" value="PTPc_motif"/>
    <property type="match status" value="1"/>
</dbReference>
<dbReference type="Proteomes" id="UP001152759">
    <property type="component" value="Chromosome 9"/>
</dbReference>
<dbReference type="PROSITE" id="PS50055">
    <property type="entry name" value="TYR_PHOSPHATASE_PTP"/>
    <property type="match status" value="1"/>
</dbReference>
<dbReference type="InterPro" id="IPR038112">
    <property type="entry name" value="Receptor_IA-2_ectodomain_sf"/>
</dbReference>
<dbReference type="Pfam" id="PF00102">
    <property type="entry name" value="Y_phosphatase"/>
    <property type="match status" value="1"/>
</dbReference>
<proteinExistence type="predicted"/>
<evidence type="ECO:0000256" key="1">
    <source>
        <dbReference type="ARBA" id="ARBA00004212"/>
    </source>
</evidence>
<dbReference type="SMART" id="SM00194">
    <property type="entry name" value="PTPc"/>
    <property type="match status" value="1"/>
</dbReference>
<feature type="domain" description="Tyrosine-protein phosphatase" evidence="15">
    <location>
        <begin position="681"/>
        <end position="941"/>
    </location>
</feature>
<feature type="chain" id="PRO_5040115572" description="Receptor-type tyrosine-protein phosphatase N2" evidence="14">
    <location>
        <begin position="21"/>
        <end position="969"/>
    </location>
</feature>
<dbReference type="InterPro" id="IPR029021">
    <property type="entry name" value="Prot-tyrosine_phosphatase-like"/>
</dbReference>
<evidence type="ECO:0000256" key="4">
    <source>
        <dbReference type="ARBA" id="ARBA00022729"/>
    </source>
</evidence>
<dbReference type="PANTHER" id="PTHR46106:SF4">
    <property type="entry name" value="IA-2 PROTEIN TYROSINE PHOSPHATASE, ISOFORM C"/>
    <property type="match status" value="1"/>
</dbReference>
<dbReference type="InterPro" id="IPR000387">
    <property type="entry name" value="Tyr_Pase_dom"/>
</dbReference>
<dbReference type="Gene3D" id="3.90.190.10">
    <property type="entry name" value="Protein tyrosine phosphatase superfamily"/>
    <property type="match status" value="1"/>
</dbReference>
<name>A0A9P0F9B8_BEMTA</name>
<sequence length="969" mass="109330">MARRWSVIWLFVVAIHVAKADSNIGCLFSEALCDPEQEFCYDDFAFGRCVNVFDEVSREDLFKFELADVELNVLSRELERLASSGYRWSHIYTQCVLQTLLDSLKSGEVYDSTVCIPLRDQEVEKAYTRGTSLPGDPSNGAFIKYTPSDENPHADFADEIYAPPPSEVLDRQPFEALKAKFRDDQLRPNLDSVPRHFRKKSDPLKYKWPEDDSPVYAGTQNERLATYDKTPNVYSNQHFNPNDLTTLFQHPKAAGFENQFPNFYSNDYNDDLVSTALFNQDFNTPEKFRLGFETKDSYSDKNDVLSLGRNQNVLIPVLGPKSQVDSGYTEGGVVYIPEKSSDVEGDSDYIESFDPETGWTFKRRERLDVKKPGPLFPQNNFVQQKNLDSKAHQDFNSDHYGSQMLDRSSNHAEYALPMHQASTNVKTTEAKNSNSGKNPADEDLDPYDAVDPSYTFVEFKNSIRHWKIGERILKKIIKLLRLSPRAFSHLQVSENQISFKIDSDLLKLNASDVAERIEHIKPQLKRDFDVDVVAVGIGNKTKYPTVVSLVNENDDMLVALAFLLGGIGFSLVIIGIIIILLKKHARFQDKLDALNTHDSEASKEYQDLCRARMAKQGQETAVAASPTARIASLSRESDNSPSSRSSTSSWSEEPALTNMDISTGHMVLSYMEDHLRNKDRLEKEWAGLCAYEAEPCSVAIAQKTENSKKNRFVNALPYDHARVVLNELANLSGSDYINASTITDHDPRNPAYIATQGPLPHTAPDLWQMVWEQGCVVIVMLTRLIENEVVMSHRYWPEEGSELYHIYEVHLVSEHIWCDDYLVRSFYLKNLKTSETRTVTQFHFLSWPDGGVPSNTKALLEFRRKVNKSFRGRSCPIVVHCSDGVGRTGTYCLLDMVLNRMAKGAKEIDIAATLEHIRDQRAGAVATKQQFQFVLAAVAEEVQAILRALPATTATTAVTVTTSTTTPAT</sequence>
<dbReference type="PANTHER" id="PTHR46106">
    <property type="entry name" value="IA-2 PROTEIN TYROSINE PHOSPHATASE, ISOFORM C"/>
    <property type="match status" value="1"/>
</dbReference>
<evidence type="ECO:0000313" key="18">
    <source>
        <dbReference type="Proteomes" id="UP001152759"/>
    </source>
</evidence>
<evidence type="ECO:0000256" key="12">
    <source>
        <dbReference type="SAM" id="MobiDB-lite"/>
    </source>
</evidence>
<feature type="region of interest" description="Disordered" evidence="12">
    <location>
        <begin position="625"/>
        <end position="655"/>
    </location>
</feature>
<dbReference type="Pfam" id="PF11548">
    <property type="entry name" value="Receptor_IA-2"/>
    <property type="match status" value="1"/>
</dbReference>
<dbReference type="PROSITE" id="PS50056">
    <property type="entry name" value="TYR_PHOSPHATASE_2"/>
    <property type="match status" value="1"/>
</dbReference>
<evidence type="ECO:0000256" key="8">
    <source>
        <dbReference type="ARBA" id="ARBA00023170"/>
    </source>
</evidence>
<dbReference type="FunFam" id="3.90.190.10:FF:000017">
    <property type="entry name" value="receptor-type tyrosine-protein phosphatase-like N isoform X2"/>
    <property type="match status" value="1"/>
</dbReference>
<evidence type="ECO:0000256" key="7">
    <source>
        <dbReference type="ARBA" id="ARBA00023136"/>
    </source>
</evidence>
<keyword evidence="2" id="KW-0597">Phosphoprotein</keyword>
<dbReference type="AlphaFoldDB" id="A0A9P0F9B8"/>
<keyword evidence="7 13" id="KW-0472">Membrane</keyword>
<keyword evidence="5 13" id="KW-1133">Transmembrane helix</keyword>
<dbReference type="PROSITE" id="PS00383">
    <property type="entry name" value="TYR_PHOSPHATASE_1"/>
    <property type="match status" value="1"/>
</dbReference>
<dbReference type="InterPro" id="IPR021613">
    <property type="entry name" value="Receptor_IA-2_dom"/>
</dbReference>
<evidence type="ECO:0000256" key="14">
    <source>
        <dbReference type="SAM" id="SignalP"/>
    </source>
</evidence>
<dbReference type="InterPro" id="IPR033522">
    <property type="entry name" value="IA-2/IA-2_beta"/>
</dbReference>
<comment type="subcellular location">
    <subcellularLocation>
        <location evidence="1">Cytoplasmic vesicle</location>
        <location evidence="1">Secretory vesicle membrane</location>
        <topology evidence="1">Single-pass type I membrane protein</topology>
    </subcellularLocation>
    <subcellularLocation>
        <location evidence="11">Synapse</location>
    </subcellularLocation>
</comment>
<evidence type="ECO:0000256" key="3">
    <source>
        <dbReference type="ARBA" id="ARBA00022692"/>
    </source>
</evidence>
<keyword evidence="18" id="KW-1185">Reference proteome</keyword>
<feature type="transmembrane region" description="Helical" evidence="13">
    <location>
        <begin position="556"/>
        <end position="581"/>
    </location>
</feature>
<evidence type="ECO:0000256" key="13">
    <source>
        <dbReference type="SAM" id="Phobius"/>
    </source>
</evidence>
<keyword evidence="10" id="KW-0968">Cytoplasmic vesicle</keyword>
<evidence type="ECO:0000259" key="15">
    <source>
        <dbReference type="PROSITE" id="PS50055"/>
    </source>
</evidence>